<evidence type="ECO:0008006" key="4">
    <source>
        <dbReference type="Google" id="ProtNLM"/>
    </source>
</evidence>
<feature type="signal peptide" evidence="1">
    <location>
        <begin position="1"/>
        <end position="24"/>
    </location>
</feature>
<evidence type="ECO:0000256" key="1">
    <source>
        <dbReference type="SAM" id="SignalP"/>
    </source>
</evidence>
<keyword evidence="1" id="KW-0732">Signal</keyword>
<dbReference type="EMBL" id="FUYM01000008">
    <property type="protein sequence ID" value="SKB92165.1"/>
    <property type="molecule type" value="Genomic_DNA"/>
</dbReference>
<dbReference type="AlphaFoldDB" id="A0A1T5F7L9"/>
<sequence>MTGRSIRLLPALALALAVAHPLRAQDLPDDAVRQDAVGRAQQAAAEDDCGGVLGALDPLVPGLAKGDQRILVQRLRLICLGREGRFEELAAVQRELALAIPRDGTVRAFGVIIALGEERFADAADQLATLAASSPSSLNILTGAAVREISMRLQQSNALAARNRMMIALARADWEPSDIPELRTGFAEGAISALLDEGQPDEAEGLLERIEQPELLSSMLVDRHYAPIWRAVESRLGPAGGLSVDNFARDKLGTYADMPTSDTALRDAANAMLLLGRYPDLVDMTDDVAVREGMSRDEVQTVLMRARALAVLGRNAEADRVMAPFMALDPAKSPEIVTALITYPEFLDETGQSARALETARAVRERGAGVINGFGMRWVDRTEICALSALGRTTEAGAAIDRLKPRFGENHAALIESLLCAKRDGEASEFALKAFADKEAGTELIYQFQPEGSIWGAGPSRLRDLWTAFLAKPAIKAAFEKRGRILPRAYWPGSKPREIPRRPAAGENLT</sequence>
<dbReference type="STRING" id="439228.SAMN06295920_108233"/>
<name>A0A1T5F7L9_9SPHN</name>
<evidence type="ECO:0000313" key="3">
    <source>
        <dbReference type="Proteomes" id="UP000189818"/>
    </source>
</evidence>
<organism evidence="2 3">
    <name type="scientific">Rhizorhabdus histidinilytica</name>
    <dbReference type="NCBI Taxonomy" id="439228"/>
    <lineage>
        <taxon>Bacteria</taxon>
        <taxon>Pseudomonadati</taxon>
        <taxon>Pseudomonadota</taxon>
        <taxon>Alphaproteobacteria</taxon>
        <taxon>Sphingomonadales</taxon>
        <taxon>Sphingomonadaceae</taxon>
        <taxon>Rhizorhabdus</taxon>
    </lineage>
</organism>
<evidence type="ECO:0000313" key="2">
    <source>
        <dbReference type="EMBL" id="SKB92165.1"/>
    </source>
</evidence>
<dbReference type="Proteomes" id="UP000189818">
    <property type="component" value="Unassembled WGS sequence"/>
</dbReference>
<reference evidence="3" key="1">
    <citation type="submission" date="2017-02" db="EMBL/GenBank/DDBJ databases">
        <authorList>
            <person name="Varghese N."/>
            <person name="Submissions S."/>
        </authorList>
    </citation>
    <scope>NUCLEOTIDE SEQUENCE [LARGE SCALE GENOMIC DNA]</scope>
    <source>
        <strain evidence="3">UM2</strain>
    </source>
</reference>
<feature type="chain" id="PRO_5012730355" description="Tetratricopeptide repeat protein" evidence="1">
    <location>
        <begin position="25"/>
        <end position="510"/>
    </location>
</feature>
<proteinExistence type="predicted"/>
<protein>
    <recommendedName>
        <fullName evidence="4">Tetratricopeptide repeat protein</fullName>
    </recommendedName>
</protein>
<gene>
    <name evidence="2" type="ORF">SAMN06295920_108233</name>
</gene>
<accession>A0A1T5F7L9</accession>
<dbReference type="OrthoDB" id="7523244at2"/>
<dbReference type="RefSeq" id="WP_079649581.1">
    <property type="nucleotide sequence ID" value="NZ_FUYM01000008.1"/>
</dbReference>
<keyword evidence="3" id="KW-1185">Reference proteome</keyword>